<dbReference type="Gene3D" id="3.30.200.20">
    <property type="entry name" value="Phosphorylase Kinase, domain 1"/>
    <property type="match status" value="1"/>
</dbReference>
<sequence>MAGSSAVAVPGYEVSGVLGQGGFGIVYRARQLAVDREVALKVDNRVLVSERDRRRFMREVTSAGALSGHPHVAHVYDAGVLPDGRPYMVLELCPGGSLLDRMRAEGRLAPAEVADIGIRIADALAAAHAAGVLHRDIKPANILINRYGNVVLSDFGLATMPSAGGEASVTRDSLTPAYAPPEAFELSEPAAAGDVYSLAATLYALLSGRPPRFPESGVANIAVIMALHRLPVPDIPGVPLELTALLRQAMASDPAQRTPSVAALRDALTDLRLDRGAQAPRPVAPPSVSSAAGPAVGPSPTPPSGRSGPFASGHSGPFTGSPAPYGAPTAQPVRGGEPVRAHLTSPGLRGVTDTQAPAAVGGAATGGSNFRVFAAVAAAFTILLLAGVGLMFLENRDPDPPAGQQTGADSRPAGTEGVGQVATVTAGCPAAAVPGARAACVKEAECWGGIVSISGDSTAKRIGCEESHSWETFAIAPLPTDSLTYDTSALEKHPSVKKVCATQVMLASRHGDARTAAPAGKWQSTVLPPSKEQFGLGVRTYRCLGGVLGSEAPGTFFRP</sequence>
<evidence type="ECO:0000313" key="11">
    <source>
        <dbReference type="EMBL" id="MDP9870025.1"/>
    </source>
</evidence>
<dbReference type="EMBL" id="JAUSRB010000002">
    <property type="protein sequence ID" value="MDP9870025.1"/>
    <property type="molecule type" value="Genomic_DNA"/>
</dbReference>
<feature type="region of interest" description="Disordered" evidence="8">
    <location>
        <begin position="276"/>
        <end position="352"/>
    </location>
</feature>
<keyword evidence="4 7" id="KW-0547">Nucleotide-binding</keyword>
<feature type="region of interest" description="Disordered" evidence="8">
    <location>
        <begin position="397"/>
        <end position="418"/>
    </location>
</feature>
<evidence type="ECO:0000256" key="6">
    <source>
        <dbReference type="ARBA" id="ARBA00022840"/>
    </source>
</evidence>
<gene>
    <name evidence="11" type="ORF">J2S55_009291</name>
</gene>
<keyword evidence="9" id="KW-1133">Transmembrane helix</keyword>
<evidence type="ECO:0000256" key="3">
    <source>
        <dbReference type="ARBA" id="ARBA00022679"/>
    </source>
</evidence>
<dbReference type="RefSeq" id="WP_306874699.1">
    <property type="nucleotide sequence ID" value="NZ_JAUSRB010000002.1"/>
</dbReference>
<dbReference type="GO" id="GO:0016301">
    <property type="term" value="F:kinase activity"/>
    <property type="evidence" value="ECO:0007669"/>
    <property type="project" value="UniProtKB-KW"/>
</dbReference>
<evidence type="ECO:0000259" key="10">
    <source>
        <dbReference type="PROSITE" id="PS50011"/>
    </source>
</evidence>
<proteinExistence type="predicted"/>
<dbReference type="Proteomes" id="UP001230426">
    <property type="component" value="Unassembled WGS sequence"/>
</dbReference>
<dbReference type="InterPro" id="IPR000719">
    <property type="entry name" value="Prot_kinase_dom"/>
</dbReference>
<dbReference type="Pfam" id="PF00069">
    <property type="entry name" value="Pkinase"/>
    <property type="match status" value="1"/>
</dbReference>
<reference evidence="11 12" key="1">
    <citation type="submission" date="2023-07" db="EMBL/GenBank/DDBJ databases">
        <title>Sequencing the genomes of 1000 actinobacteria strains.</title>
        <authorList>
            <person name="Klenk H.-P."/>
        </authorList>
    </citation>
    <scope>NUCLEOTIDE SEQUENCE [LARGE SCALE GENOMIC DNA]</scope>
    <source>
        <strain evidence="11 12">DSM 44109</strain>
    </source>
</reference>
<keyword evidence="3" id="KW-0808">Transferase</keyword>
<evidence type="ECO:0000313" key="12">
    <source>
        <dbReference type="Proteomes" id="UP001230426"/>
    </source>
</evidence>
<feature type="domain" description="Protein kinase" evidence="10">
    <location>
        <begin position="12"/>
        <end position="269"/>
    </location>
</feature>
<dbReference type="PROSITE" id="PS50011">
    <property type="entry name" value="PROTEIN_KINASE_DOM"/>
    <property type="match status" value="1"/>
</dbReference>
<name>A0ABT9RNS5_9ACTN</name>
<feature type="transmembrane region" description="Helical" evidence="9">
    <location>
        <begin position="372"/>
        <end position="393"/>
    </location>
</feature>
<organism evidence="11 12">
    <name type="scientific">Streptosporangium brasiliense</name>
    <dbReference type="NCBI Taxonomy" id="47480"/>
    <lineage>
        <taxon>Bacteria</taxon>
        <taxon>Bacillati</taxon>
        <taxon>Actinomycetota</taxon>
        <taxon>Actinomycetes</taxon>
        <taxon>Streptosporangiales</taxon>
        <taxon>Streptosporangiaceae</taxon>
        <taxon>Streptosporangium</taxon>
    </lineage>
</organism>
<dbReference type="SUPFAM" id="SSF56112">
    <property type="entry name" value="Protein kinase-like (PK-like)"/>
    <property type="match status" value="1"/>
</dbReference>
<accession>A0ABT9RNS5</accession>
<dbReference type="PANTHER" id="PTHR43289:SF6">
    <property type="entry name" value="SERINE_THREONINE-PROTEIN KINASE NEKL-3"/>
    <property type="match status" value="1"/>
</dbReference>
<dbReference type="CDD" id="cd14014">
    <property type="entry name" value="STKc_PknB_like"/>
    <property type="match status" value="1"/>
</dbReference>
<comment type="caution">
    <text evidence="11">The sequence shown here is derived from an EMBL/GenBank/DDBJ whole genome shotgun (WGS) entry which is preliminary data.</text>
</comment>
<evidence type="ECO:0000256" key="5">
    <source>
        <dbReference type="ARBA" id="ARBA00022777"/>
    </source>
</evidence>
<dbReference type="EC" id="2.7.11.1" evidence="1"/>
<evidence type="ECO:0000256" key="2">
    <source>
        <dbReference type="ARBA" id="ARBA00022527"/>
    </source>
</evidence>
<feature type="binding site" evidence="7">
    <location>
        <position position="41"/>
    </location>
    <ligand>
        <name>ATP</name>
        <dbReference type="ChEBI" id="CHEBI:30616"/>
    </ligand>
</feature>
<dbReference type="PROSITE" id="PS00107">
    <property type="entry name" value="PROTEIN_KINASE_ATP"/>
    <property type="match status" value="1"/>
</dbReference>
<protein>
    <recommendedName>
        <fullName evidence="1">non-specific serine/threonine protein kinase</fullName>
        <ecNumber evidence="1">2.7.11.1</ecNumber>
    </recommendedName>
</protein>
<keyword evidence="12" id="KW-1185">Reference proteome</keyword>
<evidence type="ECO:0000256" key="7">
    <source>
        <dbReference type="PROSITE-ProRule" id="PRU10141"/>
    </source>
</evidence>
<dbReference type="Gene3D" id="1.10.510.10">
    <property type="entry name" value="Transferase(Phosphotransferase) domain 1"/>
    <property type="match status" value="1"/>
</dbReference>
<dbReference type="SMART" id="SM00220">
    <property type="entry name" value="S_TKc"/>
    <property type="match status" value="1"/>
</dbReference>
<dbReference type="InterPro" id="IPR011009">
    <property type="entry name" value="Kinase-like_dom_sf"/>
</dbReference>
<keyword evidence="5 11" id="KW-0418">Kinase</keyword>
<evidence type="ECO:0000256" key="1">
    <source>
        <dbReference type="ARBA" id="ARBA00012513"/>
    </source>
</evidence>
<keyword evidence="2" id="KW-0723">Serine/threonine-protein kinase</keyword>
<keyword evidence="6 7" id="KW-0067">ATP-binding</keyword>
<feature type="compositionally biased region" description="Low complexity" evidence="8">
    <location>
        <begin position="286"/>
        <end position="296"/>
    </location>
</feature>
<evidence type="ECO:0000256" key="9">
    <source>
        <dbReference type="SAM" id="Phobius"/>
    </source>
</evidence>
<evidence type="ECO:0000256" key="4">
    <source>
        <dbReference type="ARBA" id="ARBA00022741"/>
    </source>
</evidence>
<evidence type="ECO:0000256" key="8">
    <source>
        <dbReference type="SAM" id="MobiDB-lite"/>
    </source>
</evidence>
<keyword evidence="9" id="KW-0812">Transmembrane</keyword>
<dbReference type="PROSITE" id="PS00108">
    <property type="entry name" value="PROTEIN_KINASE_ST"/>
    <property type="match status" value="1"/>
</dbReference>
<dbReference type="InterPro" id="IPR017441">
    <property type="entry name" value="Protein_kinase_ATP_BS"/>
</dbReference>
<keyword evidence="9" id="KW-0472">Membrane</keyword>
<dbReference type="PANTHER" id="PTHR43289">
    <property type="entry name" value="MITOGEN-ACTIVATED PROTEIN KINASE KINASE KINASE 20-RELATED"/>
    <property type="match status" value="1"/>
</dbReference>
<dbReference type="InterPro" id="IPR008271">
    <property type="entry name" value="Ser/Thr_kinase_AS"/>
</dbReference>